<feature type="repeat" description="WD" evidence="1">
    <location>
        <begin position="38"/>
        <end position="69"/>
    </location>
</feature>
<dbReference type="SMART" id="SM00320">
    <property type="entry name" value="WD40"/>
    <property type="match status" value="3"/>
</dbReference>
<dbReference type="PANTHER" id="PTHR45096">
    <property type="entry name" value="PROTEIN NEDD1"/>
    <property type="match status" value="1"/>
</dbReference>
<dbReference type="AlphaFoldDB" id="A0A2P2L582"/>
<dbReference type="GO" id="GO:0000919">
    <property type="term" value="P:cell plate assembly"/>
    <property type="evidence" value="ECO:0007669"/>
    <property type="project" value="TreeGrafter"/>
</dbReference>
<dbReference type="EMBL" id="GGEC01032612">
    <property type="protein sequence ID" value="MBX13096.1"/>
    <property type="molecule type" value="Transcribed_RNA"/>
</dbReference>
<protein>
    <submittedName>
        <fullName evidence="2">Protein NEDD1</fullName>
    </submittedName>
</protein>
<dbReference type="GO" id="GO:0005828">
    <property type="term" value="C:kinetochore microtubule"/>
    <property type="evidence" value="ECO:0007669"/>
    <property type="project" value="TreeGrafter"/>
</dbReference>
<dbReference type="InterPro" id="IPR001680">
    <property type="entry name" value="WD40_rpt"/>
</dbReference>
<dbReference type="PANTHER" id="PTHR45096:SF1">
    <property type="entry name" value="PROTEIN NEDD1"/>
    <property type="match status" value="1"/>
</dbReference>
<keyword evidence="1" id="KW-0853">WD repeat</keyword>
<dbReference type="PROSITE" id="PS50082">
    <property type="entry name" value="WD_REPEATS_2"/>
    <property type="match status" value="1"/>
</dbReference>
<dbReference type="InterPro" id="IPR044621">
    <property type="entry name" value="NEDD1"/>
</dbReference>
<dbReference type="FunFam" id="2.130.10.10:FF:000344">
    <property type="entry name" value="Protein NEDD1"/>
    <property type="match status" value="1"/>
</dbReference>
<dbReference type="GO" id="GO:0032467">
    <property type="term" value="P:positive regulation of cytokinesis"/>
    <property type="evidence" value="ECO:0007669"/>
    <property type="project" value="TreeGrafter"/>
</dbReference>
<dbReference type="GO" id="GO:0060236">
    <property type="term" value="P:regulation of mitotic spindle organization"/>
    <property type="evidence" value="ECO:0007669"/>
    <property type="project" value="TreeGrafter"/>
</dbReference>
<dbReference type="GO" id="GO:0140496">
    <property type="term" value="F:gamma-tubulin complex binding"/>
    <property type="evidence" value="ECO:0007669"/>
    <property type="project" value="InterPro"/>
</dbReference>
<accession>A0A2P2L582</accession>
<dbReference type="GO" id="GO:2000694">
    <property type="term" value="P:regulation of phragmoplast microtubule organization"/>
    <property type="evidence" value="ECO:0007669"/>
    <property type="project" value="TreeGrafter"/>
</dbReference>
<sequence>MMSLADPSMALLAAAGGDTVKLFDVSVEAGDPCTLSYTPSPSSLVNSVKWNHTNLVVASAGEDKKISLWRKNGQSMGTIPVAGTDSGDNVEESILAISFSNKGSRYICSGGSGQVVRIWDLQRKRCIKWLKGHTSTITGAMYNCKDEHLASISLNGDLILHNLASGARVAELKDPNQQVI</sequence>
<dbReference type="InterPro" id="IPR036322">
    <property type="entry name" value="WD40_repeat_dom_sf"/>
</dbReference>
<proteinExistence type="predicted"/>
<dbReference type="InterPro" id="IPR015943">
    <property type="entry name" value="WD40/YVTN_repeat-like_dom_sf"/>
</dbReference>
<dbReference type="Pfam" id="PF00400">
    <property type="entry name" value="WD40"/>
    <property type="match status" value="2"/>
</dbReference>
<dbReference type="SUPFAM" id="SSF50978">
    <property type="entry name" value="WD40 repeat-like"/>
    <property type="match status" value="1"/>
</dbReference>
<name>A0A2P2L582_RHIMU</name>
<dbReference type="Gene3D" id="2.130.10.10">
    <property type="entry name" value="YVTN repeat-like/Quinoprotein amine dehydrogenase"/>
    <property type="match status" value="2"/>
</dbReference>
<organism evidence="2">
    <name type="scientific">Rhizophora mucronata</name>
    <name type="common">Asiatic mangrove</name>
    <dbReference type="NCBI Taxonomy" id="61149"/>
    <lineage>
        <taxon>Eukaryota</taxon>
        <taxon>Viridiplantae</taxon>
        <taxon>Streptophyta</taxon>
        <taxon>Embryophyta</taxon>
        <taxon>Tracheophyta</taxon>
        <taxon>Spermatophyta</taxon>
        <taxon>Magnoliopsida</taxon>
        <taxon>eudicotyledons</taxon>
        <taxon>Gunneridae</taxon>
        <taxon>Pentapetalae</taxon>
        <taxon>rosids</taxon>
        <taxon>fabids</taxon>
        <taxon>Malpighiales</taxon>
        <taxon>Rhizophoraceae</taxon>
        <taxon>Rhizophora</taxon>
    </lineage>
</organism>
<dbReference type="GO" id="GO:0010968">
    <property type="term" value="P:regulation of microtubule nucleation"/>
    <property type="evidence" value="ECO:0007669"/>
    <property type="project" value="InterPro"/>
</dbReference>
<evidence type="ECO:0000256" key="1">
    <source>
        <dbReference type="PROSITE-ProRule" id="PRU00221"/>
    </source>
</evidence>
<evidence type="ECO:0000313" key="2">
    <source>
        <dbReference type="EMBL" id="MBX13096.1"/>
    </source>
</evidence>
<reference evidence="2" key="1">
    <citation type="submission" date="2018-02" db="EMBL/GenBank/DDBJ databases">
        <title>Rhizophora mucronata_Transcriptome.</title>
        <authorList>
            <person name="Meera S.P."/>
            <person name="Sreeshan A."/>
            <person name="Augustine A."/>
        </authorList>
    </citation>
    <scope>NUCLEOTIDE SEQUENCE</scope>
    <source>
        <tissue evidence="2">Leaf</tissue>
    </source>
</reference>